<keyword evidence="4" id="KW-1185">Reference proteome</keyword>
<accession>A0A1M4WK44</accession>
<dbReference type="PROSITE" id="PS00383">
    <property type="entry name" value="TYR_PHOSPHATASE_1"/>
    <property type="match status" value="1"/>
</dbReference>
<evidence type="ECO:0000313" key="3">
    <source>
        <dbReference type="EMBL" id="SHE81564.1"/>
    </source>
</evidence>
<dbReference type="InterPro" id="IPR016130">
    <property type="entry name" value="Tyr_Pase_AS"/>
</dbReference>
<proteinExistence type="predicted"/>
<dbReference type="OrthoDB" id="9806482at2"/>
<dbReference type="Gene3D" id="3.90.190.10">
    <property type="entry name" value="Protein tyrosine phosphatase superfamily"/>
    <property type="match status" value="1"/>
</dbReference>
<dbReference type="STRING" id="366533.SAMN05444339_102138"/>
<dbReference type="EMBL" id="FQUE01000002">
    <property type="protein sequence ID" value="SHE81564.1"/>
    <property type="molecule type" value="Genomic_DNA"/>
</dbReference>
<evidence type="ECO:0000313" key="4">
    <source>
        <dbReference type="Proteomes" id="UP000183987"/>
    </source>
</evidence>
<keyword evidence="1" id="KW-0378">Hydrolase</keyword>
<dbReference type="Proteomes" id="UP000183987">
    <property type="component" value="Unassembled WGS sequence"/>
</dbReference>
<feature type="domain" description="Tyrosine specific protein phosphatases" evidence="2">
    <location>
        <begin position="103"/>
        <end position="154"/>
    </location>
</feature>
<gene>
    <name evidence="3" type="ORF">SAMN05444339_102138</name>
</gene>
<dbReference type="SUPFAM" id="SSF52799">
    <property type="entry name" value="(Phosphotyrosine protein) phosphatases II"/>
    <property type="match status" value="1"/>
</dbReference>
<dbReference type="Pfam" id="PF22784">
    <property type="entry name" value="PTP-SAK"/>
    <property type="match status" value="1"/>
</dbReference>
<dbReference type="AlphaFoldDB" id="A0A1M4WK44"/>
<evidence type="ECO:0000256" key="1">
    <source>
        <dbReference type="ARBA" id="ARBA00022801"/>
    </source>
</evidence>
<dbReference type="InterPro" id="IPR057023">
    <property type="entry name" value="PTP-SAK"/>
</dbReference>
<organism evidence="3 4">
    <name type="scientific">Loktanella atrilutea</name>
    <dbReference type="NCBI Taxonomy" id="366533"/>
    <lineage>
        <taxon>Bacteria</taxon>
        <taxon>Pseudomonadati</taxon>
        <taxon>Pseudomonadota</taxon>
        <taxon>Alphaproteobacteria</taxon>
        <taxon>Rhodobacterales</taxon>
        <taxon>Roseobacteraceae</taxon>
        <taxon>Loktanella</taxon>
    </lineage>
</organism>
<name>A0A1M4WK44_LOKAT</name>
<protein>
    <recommendedName>
        <fullName evidence="2">Tyrosine specific protein phosphatases domain-containing protein</fullName>
    </recommendedName>
</protein>
<dbReference type="RefSeq" id="WP_072856294.1">
    <property type="nucleotide sequence ID" value="NZ_FQUE01000002.1"/>
</dbReference>
<dbReference type="InterPro" id="IPR029021">
    <property type="entry name" value="Prot-tyrosine_phosphatase-like"/>
</dbReference>
<sequence length="158" mass="16850">MAEFAIAELPVGRGILGLCPMPGIAGDYHGDFRRLLRWSPALVVSLTEPAEMATLGIDLGADLVHAPPDWAALPIPDFGVPTAAVTARWAGLEARVCAQLAAGKRVLFHCRGGCGRSGMIVLRLMLLHGEAPDPALARLRVVRPCAVETRAQLIWATR</sequence>
<dbReference type="GO" id="GO:0016791">
    <property type="term" value="F:phosphatase activity"/>
    <property type="evidence" value="ECO:0007669"/>
    <property type="project" value="UniProtKB-ARBA"/>
</dbReference>
<dbReference type="InterPro" id="IPR000387">
    <property type="entry name" value="Tyr_Pase_dom"/>
</dbReference>
<reference evidence="4" key="1">
    <citation type="submission" date="2016-11" db="EMBL/GenBank/DDBJ databases">
        <authorList>
            <person name="Varghese N."/>
            <person name="Submissions S."/>
        </authorList>
    </citation>
    <scope>NUCLEOTIDE SEQUENCE [LARGE SCALE GENOMIC DNA]</scope>
    <source>
        <strain evidence="4">DSM 29326</strain>
    </source>
</reference>
<evidence type="ECO:0000259" key="2">
    <source>
        <dbReference type="PROSITE" id="PS50056"/>
    </source>
</evidence>
<dbReference type="PROSITE" id="PS50056">
    <property type="entry name" value="TYR_PHOSPHATASE_2"/>
    <property type="match status" value="1"/>
</dbReference>